<evidence type="ECO:0000313" key="2">
    <source>
        <dbReference type="Proteomes" id="UP000799428"/>
    </source>
</evidence>
<organism evidence="1 2">
    <name type="scientific">Pleomassaria siparia CBS 279.74</name>
    <dbReference type="NCBI Taxonomy" id="1314801"/>
    <lineage>
        <taxon>Eukaryota</taxon>
        <taxon>Fungi</taxon>
        <taxon>Dikarya</taxon>
        <taxon>Ascomycota</taxon>
        <taxon>Pezizomycotina</taxon>
        <taxon>Dothideomycetes</taxon>
        <taxon>Pleosporomycetidae</taxon>
        <taxon>Pleosporales</taxon>
        <taxon>Pleomassariaceae</taxon>
        <taxon>Pleomassaria</taxon>
    </lineage>
</organism>
<protein>
    <submittedName>
        <fullName evidence="1">Uncharacterized protein</fullName>
    </submittedName>
</protein>
<evidence type="ECO:0000313" key="1">
    <source>
        <dbReference type="EMBL" id="KAF2703251.1"/>
    </source>
</evidence>
<name>A0A6G1JSQ7_9PLEO</name>
<gene>
    <name evidence="1" type="ORF">K504DRAFT_181264</name>
</gene>
<proteinExistence type="predicted"/>
<sequence length="172" mass="19269">MACNTKPSHDPSTINPIMSLLKDIQEDFVAHHAGLKFHMNRAYKIIMHDLILRPTPLSTVEVQAKELEAEALISHIDTLMAAYKTDIDRLPADVLSNLGTVAGAPQSFTDPWALKKLQNLTQHWRNVTNAVDRMKAGLYQGRNEHIGWEELKASLVRQVGSAELEEMCNRCG</sequence>
<dbReference type="AlphaFoldDB" id="A0A6G1JSQ7"/>
<reference evidence="1" key="1">
    <citation type="journal article" date="2020" name="Stud. Mycol.">
        <title>101 Dothideomycetes genomes: a test case for predicting lifestyles and emergence of pathogens.</title>
        <authorList>
            <person name="Haridas S."/>
            <person name="Albert R."/>
            <person name="Binder M."/>
            <person name="Bloem J."/>
            <person name="Labutti K."/>
            <person name="Salamov A."/>
            <person name="Andreopoulos B."/>
            <person name="Baker S."/>
            <person name="Barry K."/>
            <person name="Bills G."/>
            <person name="Bluhm B."/>
            <person name="Cannon C."/>
            <person name="Castanera R."/>
            <person name="Culley D."/>
            <person name="Daum C."/>
            <person name="Ezra D."/>
            <person name="Gonzalez J."/>
            <person name="Henrissat B."/>
            <person name="Kuo A."/>
            <person name="Liang C."/>
            <person name="Lipzen A."/>
            <person name="Lutzoni F."/>
            <person name="Magnuson J."/>
            <person name="Mondo S."/>
            <person name="Nolan M."/>
            <person name="Ohm R."/>
            <person name="Pangilinan J."/>
            <person name="Park H.-J."/>
            <person name="Ramirez L."/>
            <person name="Alfaro M."/>
            <person name="Sun H."/>
            <person name="Tritt A."/>
            <person name="Yoshinaga Y."/>
            <person name="Zwiers L.-H."/>
            <person name="Turgeon B."/>
            <person name="Goodwin S."/>
            <person name="Spatafora J."/>
            <person name="Crous P."/>
            <person name="Grigoriev I."/>
        </authorList>
    </citation>
    <scope>NUCLEOTIDE SEQUENCE</scope>
    <source>
        <strain evidence="1">CBS 279.74</strain>
    </source>
</reference>
<keyword evidence="2" id="KW-1185">Reference proteome</keyword>
<accession>A0A6G1JSQ7</accession>
<dbReference type="Proteomes" id="UP000799428">
    <property type="component" value="Unassembled WGS sequence"/>
</dbReference>
<dbReference type="EMBL" id="MU005788">
    <property type="protein sequence ID" value="KAF2703251.1"/>
    <property type="molecule type" value="Genomic_DNA"/>
</dbReference>